<dbReference type="PROSITE" id="PS51898">
    <property type="entry name" value="TYR_RECOMBINASE"/>
    <property type="match status" value="1"/>
</dbReference>
<reference evidence="5 6" key="1">
    <citation type="submission" date="2017-10" db="EMBL/GenBank/DDBJ databases">
        <title>Draft genome sequences of strains TRE 1, TRE 9, TRE H and TRI 7, isolated from tamarins, belonging to four potential novel Bifidobacterium species.</title>
        <authorList>
            <person name="Mattarelli P."/>
            <person name="Modesto M."/>
            <person name="Puglisi E."/>
            <person name="Morelli L."/>
            <person name="Spezio C."/>
            <person name="Bonetti A."/>
            <person name="Sandri C."/>
        </authorList>
    </citation>
    <scope>NUCLEOTIDE SEQUENCE [LARGE SCALE GENOMIC DNA]</scope>
    <source>
        <strain evidence="6">TRI7</strain>
    </source>
</reference>
<evidence type="ECO:0000313" key="5">
    <source>
        <dbReference type="EMBL" id="PJM74398.1"/>
    </source>
</evidence>
<dbReference type="EMBL" id="PEBK01000014">
    <property type="protein sequence ID" value="PJM74398.1"/>
    <property type="molecule type" value="Genomic_DNA"/>
</dbReference>
<evidence type="ECO:0000256" key="1">
    <source>
        <dbReference type="ARBA" id="ARBA00008857"/>
    </source>
</evidence>
<name>A0A2M9HC49_9BIFI</name>
<dbReference type="InterPro" id="IPR010998">
    <property type="entry name" value="Integrase_recombinase_N"/>
</dbReference>
<dbReference type="InterPro" id="IPR002104">
    <property type="entry name" value="Integrase_catalytic"/>
</dbReference>
<dbReference type="OrthoDB" id="1822491at2"/>
<dbReference type="Pfam" id="PF00589">
    <property type="entry name" value="Phage_integrase"/>
    <property type="match status" value="1"/>
</dbReference>
<evidence type="ECO:0000259" key="4">
    <source>
        <dbReference type="PROSITE" id="PS51898"/>
    </source>
</evidence>
<dbReference type="Gene3D" id="1.10.150.130">
    <property type="match status" value="1"/>
</dbReference>
<dbReference type="AlphaFoldDB" id="A0A2M9HC49"/>
<protein>
    <recommendedName>
        <fullName evidence="4">Tyr recombinase domain-containing protein</fullName>
    </recommendedName>
</protein>
<dbReference type="Proteomes" id="UP000231451">
    <property type="component" value="Unassembled WGS sequence"/>
</dbReference>
<evidence type="ECO:0000313" key="6">
    <source>
        <dbReference type="Proteomes" id="UP000231451"/>
    </source>
</evidence>
<dbReference type="InterPro" id="IPR013762">
    <property type="entry name" value="Integrase-like_cat_sf"/>
</dbReference>
<dbReference type="InterPro" id="IPR011010">
    <property type="entry name" value="DNA_brk_join_enz"/>
</dbReference>
<keyword evidence="6" id="KW-1185">Reference proteome</keyword>
<dbReference type="RefSeq" id="WP_100513802.1">
    <property type="nucleotide sequence ID" value="NZ_PEBK01000014.1"/>
</dbReference>
<accession>A0A2M9HC49</accession>
<comment type="caution">
    <text evidence="5">The sequence shown here is derived from an EMBL/GenBank/DDBJ whole genome shotgun (WGS) entry which is preliminary data.</text>
</comment>
<evidence type="ECO:0000256" key="2">
    <source>
        <dbReference type="ARBA" id="ARBA00023125"/>
    </source>
</evidence>
<dbReference type="InterPro" id="IPR050090">
    <property type="entry name" value="Tyrosine_recombinase_XerCD"/>
</dbReference>
<proteinExistence type="inferred from homology"/>
<dbReference type="GO" id="GO:0003677">
    <property type="term" value="F:DNA binding"/>
    <property type="evidence" value="ECO:0007669"/>
    <property type="project" value="UniProtKB-KW"/>
</dbReference>
<feature type="domain" description="Tyr recombinase" evidence="4">
    <location>
        <begin position="225"/>
        <end position="414"/>
    </location>
</feature>
<dbReference type="GO" id="GO:0006310">
    <property type="term" value="P:DNA recombination"/>
    <property type="evidence" value="ECO:0007669"/>
    <property type="project" value="UniProtKB-KW"/>
</dbReference>
<gene>
    <name evidence="5" type="ORF">CSQ87_10365</name>
</gene>
<dbReference type="CDD" id="cd01189">
    <property type="entry name" value="INT_ICEBs1_C_like"/>
    <property type="match status" value="1"/>
</dbReference>
<dbReference type="PANTHER" id="PTHR30349:SF64">
    <property type="entry name" value="PROPHAGE INTEGRASE INTD-RELATED"/>
    <property type="match status" value="1"/>
</dbReference>
<dbReference type="Gene3D" id="1.10.443.10">
    <property type="entry name" value="Intergrase catalytic core"/>
    <property type="match status" value="1"/>
</dbReference>
<keyword evidence="3" id="KW-0233">DNA recombination</keyword>
<dbReference type="SUPFAM" id="SSF56349">
    <property type="entry name" value="DNA breaking-rejoining enzymes"/>
    <property type="match status" value="1"/>
</dbReference>
<keyword evidence="2" id="KW-0238">DNA-binding</keyword>
<organism evidence="5 6">
    <name type="scientific">Bifidobacterium simiarum</name>
    <dbReference type="NCBI Taxonomy" id="2045441"/>
    <lineage>
        <taxon>Bacteria</taxon>
        <taxon>Bacillati</taxon>
        <taxon>Actinomycetota</taxon>
        <taxon>Actinomycetes</taxon>
        <taxon>Bifidobacteriales</taxon>
        <taxon>Bifidobacteriaceae</taxon>
        <taxon>Bifidobacterium</taxon>
    </lineage>
</organism>
<comment type="similarity">
    <text evidence="1">Belongs to the 'phage' integrase family.</text>
</comment>
<dbReference type="GO" id="GO:0015074">
    <property type="term" value="P:DNA integration"/>
    <property type="evidence" value="ECO:0007669"/>
    <property type="project" value="InterPro"/>
</dbReference>
<evidence type="ECO:0000256" key="3">
    <source>
        <dbReference type="ARBA" id="ARBA00023172"/>
    </source>
</evidence>
<dbReference type="PANTHER" id="PTHR30349">
    <property type="entry name" value="PHAGE INTEGRASE-RELATED"/>
    <property type="match status" value="1"/>
</dbReference>
<sequence length="422" mass="46820">MARAWIEDRWLKPAEKRLSDGGVVRVDPPASVKRSLSMRMDDPGRAAVPEEFRTAAYGRGSRWAVYWRADGKRRRRSFRDYRDAEAFMAGLEDDIRSDRYVSPDDMERSFGEVARLWEATLSGGVKGSTEARYRRELRVWVLPRWGSVPLGRITTGALQAWVAQLVRGEAPRDGRIGQARPLAAKSIRSIVSIVTGAVFSHAMSEGWVLRNPVKGVKVPRQVPRVPRVYLTPEEIRAIAGQMRPADAACVYLLAYTGIRIGEMMALRCGDVDFDRHTIAVDRTQSVDADDRIVETLPKGNRTRRVPVPGSLTPLLAGLADGHGDDEYLVRAPRGGRQTTNNWRNRVWAPALRAAGMDGIEGLVIHSLRHSYASIAIRNGCDVKTLQSVMGHASAAETLDTYADLWPDRAGEVAEAIDGDILM</sequence>